<reference evidence="2" key="1">
    <citation type="journal article" date="2015" name="Genome Biol. Evol.">
        <title>Organellar Genomes of White Spruce (Picea glauca): Assembly and Annotation.</title>
        <authorList>
            <person name="Jackman S.D."/>
            <person name="Warren R.L."/>
            <person name="Gibb E.A."/>
            <person name="Vandervalk B.P."/>
            <person name="Mohamadi H."/>
            <person name="Chu J."/>
            <person name="Raymond A."/>
            <person name="Pleasance S."/>
            <person name="Coope R."/>
            <person name="Wildung M.R."/>
            <person name="Ritland C.E."/>
            <person name="Bousquet J."/>
            <person name="Jones S.J."/>
            <person name="Bohlmann J."/>
            <person name="Birol I."/>
        </authorList>
    </citation>
    <scope>NUCLEOTIDE SEQUENCE [LARGE SCALE GENOMIC DNA]</scope>
    <source>
        <tissue evidence="2">Flushing bud</tissue>
    </source>
</reference>
<evidence type="ECO:0000313" key="2">
    <source>
        <dbReference type="EMBL" id="KUM50174.1"/>
    </source>
</evidence>
<keyword evidence="2" id="KW-0496">Mitochondrion</keyword>
<gene>
    <name evidence="2" type="ORF">ABT39_MTgene17</name>
</gene>
<name>A0A101M3B4_PICGL</name>
<feature type="chain" id="PRO_5007100255" description="Secreted protein" evidence="1">
    <location>
        <begin position="30"/>
        <end position="72"/>
    </location>
</feature>
<feature type="signal peptide" evidence="1">
    <location>
        <begin position="1"/>
        <end position="29"/>
    </location>
</feature>
<accession>A0A101M3B4</accession>
<comment type="caution">
    <text evidence="2">The sequence shown here is derived from an EMBL/GenBank/DDBJ whole genome shotgun (WGS) entry which is preliminary data.</text>
</comment>
<protein>
    <recommendedName>
        <fullName evidence="3">Secreted protein</fullName>
    </recommendedName>
</protein>
<geneLocation type="mitochondrion" evidence="2"/>
<dbReference type="PROSITE" id="PS51257">
    <property type="entry name" value="PROKAR_LIPOPROTEIN"/>
    <property type="match status" value="1"/>
</dbReference>
<keyword evidence="1" id="KW-0732">Signal</keyword>
<sequence length="72" mass="7808">MRSSIPLRVIASLPLSFVASCQLYDPSDCQSRTATCTWWDLSFAHMGFPSSSPHAFASVGPLHPLLCIALTL</sequence>
<evidence type="ECO:0000256" key="1">
    <source>
        <dbReference type="SAM" id="SignalP"/>
    </source>
</evidence>
<organism evidence="2">
    <name type="scientific">Picea glauca</name>
    <name type="common">White spruce</name>
    <name type="synonym">Pinus glauca</name>
    <dbReference type="NCBI Taxonomy" id="3330"/>
    <lineage>
        <taxon>Eukaryota</taxon>
        <taxon>Viridiplantae</taxon>
        <taxon>Streptophyta</taxon>
        <taxon>Embryophyta</taxon>
        <taxon>Tracheophyta</taxon>
        <taxon>Spermatophyta</taxon>
        <taxon>Pinopsida</taxon>
        <taxon>Pinidae</taxon>
        <taxon>Conifers I</taxon>
        <taxon>Pinales</taxon>
        <taxon>Pinaceae</taxon>
        <taxon>Picea</taxon>
    </lineage>
</organism>
<dbReference type="AlphaFoldDB" id="A0A101M3B4"/>
<dbReference type="EMBL" id="LKAM01000001">
    <property type="protein sequence ID" value="KUM50174.1"/>
    <property type="molecule type" value="Genomic_DNA"/>
</dbReference>
<proteinExistence type="predicted"/>
<evidence type="ECO:0008006" key="3">
    <source>
        <dbReference type="Google" id="ProtNLM"/>
    </source>
</evidence>